<organism evidence="2 3">
    <name type="scientific">Alkalithermobacter thermoalcaliphilus JW-YL-7 = DSM 7308</name>
    <dbReference type="NCBI Taxonomy" id="1121328"/>
    <lineage>
        <taxon>Bacteria</taxon>
        <taxon>Bacillati</taxon>
        <taxon>Bacillota</taxon>
        <taxon>Clostridia</taxon>
        <taxon>Peptostreptococcales</taxon>
        <taxon>Tepidibacteraceae</taxon>
        <taxon>Alkalithermobacter</taxon>
    </lineage>
</organism>
<gene>
    <name evidence="2" type="ORF">SAMN05661008_00304</name>
</gene>
<feature type="non-terminal residue" evidence="2">
    <location>
        <position position="99"/>
    </location>
</feature>
<dbReference type="Gene3D" id="3.40.50.1390">
    <property type="entry name" value="Resolvase, N-terminal catalytic domain"/>
    <property type="match status" value="1"/>
</dbReference>
<name>A0ABY1ISE3_CLOPD</name>
<dbReference type="EMBL" id="FRBG01000002">
    <property type="protein sequence ID" value="SHK48985.1"/>
    <property type="molecule type" value="Genomic_DNA"/>
</dbReference>
<evidence type="ECO:0000313" key="2">
    <source>
        <dbReference type="EMBL" id="SHK48985.1"/>
    </source>
</evidence>
<dbReference type="PANTHER" id="PTHR36172">
    <property type="match status" value="1"/>
</dbReference>
<accession>A0ABY1ISE3</accession>
<keyword evidence="3" id="KW-1185">Reference proteome</keyword>
<proteinExistence type="predicted"/>
<dbReference type="InterPro" id="IPR051491">
    <property type="entry name" value="Recombinase/Transposase-rel"/>
</dbReference>
<comment type="caution">
    <text evidence="2">The sequence shown here is derived from an EMBL/GenBank/DDBJ whole genome shotgun (WGS) entry which is preliminary data.</text>
</comment>
<dbReference type="PANTHER" id="PTHR36172:SF1">
    <property type="entry name" value="RESOLVASE-RELATED"/>
    <property type="match status" value="1"/>
</dbReference>
<dbReference type="Gene3D" id="1.10.287.2170">
    <property type="match status" value="1"/>
</dbReference>
<dbReference type="InterPro" id="IPR006119">
    <property type="entry name" value="Resolv_N"/>
</dbReference>
<dbReference type="InterPro" id="IPR036162">
    <property type="entry name" value="Resolvase-like_N_sf"/>
</dbReference>
<protein>
    <submittedName>
        <fullName evidence="2">Resolvase, N terminal domain</fullName>
    </submittedName>
</protein>
<dbReference type="SUPFAM" id="SSF53041">
    <property type="entry name" value="Resolvase-like"/>
    <property type="match status" value="1"/>
</dbReference>
<dbReference type="NCBIfam" id="NF033518">
    <property type="entry name" value="transpos_IS607"/>
    <property type="match status" value="1"/>
</dbReference>
<reference evidence="2 3" key="1">
    <citation type="submission" date="2016-11" db="EMBL/GenBank/DDBJ databases">
        <authorList>
            <person name="Varghese N."/>
            <person name="Submissions S."/>
        </authorList>
    </citation>
    <scope>NUCLEOTIDE SEQUENCE [LARGE SCALE GENOMIC DNA]</scope>
    <source>
        <strain evidence="2 3">DSM 7308</strain>
    </source>
</reference>
<dbReference type="Proteomes" id="UP000323392">
    <property type="component" value="Unassembled WGS sequence"/>
</dbReference>
<evidence type="ECO:0000313" key="3">
    <source>
        <dbReference type="Proteomes" id="UP000323392"/>
    </source>
</evidence>
<sequence>MIAKGYQFKIISDIGSGINYNKKGLNQLIDMITNREVDKIVILYKDRLIRFGFEIIENLCKKYGTTIEIIDNTEKTEEQELVEDLIQIITVFSCKLQGK</sequence>
<dbReference type="Pfam" id="PF00239">
    <property type="entry name" value="Resolvase"/>
    <property type="match status" value="1"/>
</dbReference>
<feature type="domain" description="Resolvase/invertase-type recombinase catalytic" evidence="1">
    <location>
        <begin position="1"/>
        <end position="99"/>
    </location>
</feature>
<evidence type="ECO:0000259" key="1">
    <source>
        <dbReference type="PROSITE" id="PS51736"/>
    </source>
</evidence>
<dbReference type="InterPro" id="IPR048046">
    <property type="entry name" value="Transpos_IS607"/>
</dbReference>
<dbReference type="PROSITE" id="PS51736">
    <property type="entry name" value="RECOMBINASES_3"/>
    <property type="match status" value="1"/>
</dbReference>